<dbReference type="GO" id="GO:0001819">
    <property type="term" value="P:positive regulation of cytokine production"/>
    <property type="evidence" value="ECO:0007669"/>
    <property type="project" value="TreeGrafter"/>
</dbReference>
<keyword evidence="3" id="KW-1185">Reference proteome</keyword>
<evidence type="ECO:0008006" key="4">
    <source>
        <dbReference type="Google" id="ProtNLM"/>
    </source>
</evidence>
<proteinExistence type="predicted"/>
<dbReference type="Proteomes" id="UP000261340">
    <property type="component" value="Unplaced"/>
</dbReference>
<dbReference type="Ensembl" id="ENSACIT00000014763.1">
    <property type="protein sequence ID" value="ENSACIP00000014379.1"/>
    <property type="gene ID" value="ENSACIG00000011194.1"/>
</dbReference>
<dbReference type="Pfam" id="PF14854">
    <property type="entry name" value="LURAP"/>
    <property type="match status" value="1"/>
</dbReference>
<dbReference type="PANTHER" id="PTHR33767:SF2">
    <property type="entry name" value="LEUCINE RICH ADAPTOR PROTEIN 1"/>
    <property type="match status" value="1"/>
</dbReference>
<dbReference type="PANTHER" id="PTHR33767">
    <property type="entry name" value="LEUCINE RICH ADAPTOR PROTEIN 1-LIKE"/>
    <property type="match status" value="1"/>
</dbReference>
<reference evidence="2" key="2">
    <citation type="submission" date="2025-09" db="UniProtKB">
        <authorList>
            <consortium name="Ensembl"/>
        </authorList>
    </citation>
    <scope>IDENTIFICATION</scope>
</reference>
<dbReference type="STRING" id="61819.ENSACIP00000014379"/>
<dbReference type="AlphaFoldDB" id="A0A3Q0RPU1"/>
<sequence>MAEEIFNDYFPDLIELENKIGRKTPESLLTWMRTAANCEDGWKSEVTDRENHSTDCTDTLSDRINNLKQEMRWLRSADVKILKQLVALHEGIEAMRWLLEDRGPLTSHGSSLTGSLSSLELTQTTGEDSADRPSQPPHTAFGDSDLKSYVDTLSSPSSEATPLSPSSSKFMVSHTIPGNHGRTSFRPANGLNSKAVPQLQDSFSIPPDVRRCGDTIKRVLLRSSRPRKSLELDTFVPTQQLGETQTVHQTQGSFTAPQTTSMEKEDSAPSEEKLWLGYDAHWSWMESEDDVTFV</sequence>
<dbReference type="InterPro" id="IPR039499">
    <property type="entry name" value="LURA1/LRA25"/>
</dbReference>
<feature type="compositionally biased region" description="Low complexity" evidence="1">
    <location>
        <begin position="154"/>
        <end position="168"/>
    </location>
</feature>
<dbReference type="OMA" id="QWCWVES"/>
<evidence type="ECO:0000313" key="3">
    <source>
        <dbReference type="Proteomes" id="UP000261340"/>
    </source>
</evidence>
<name>A0A3Q0RPU1_AMPCI</name>
<dbReference type="GO" id="GO:0043123">
    <property type="term" value="P:positive regulation of canonical NF-kappaB signal transduction"/>
    <property type="evidence" value="ECO:0007669"/>
    <property type="project" value="InterPro"/>
</dbReference>
<accession>A0A3Q0RPU1</accession>
<organism evidence="2 3">
    <name type="scientific">Amphilophus citrinellus</name>
    <name type="common">Midas cichlid</name>
    <name type="synonym">Cichlasoma citrinellum</name>
    <dbReference type="NCBI Taxonomy" id="61819"/>
    <lineage>
        <taxon>Eukaryota</taxon>
        <taxon>Metazoa</taxon>
        <taxon>Chordata</taxon>
        <taxon>Craniata</taxon>
        <taxon>Vertebrata</taxon>
        <taxon>Euteleostomi</taxon>
        <taxon>Actinopterygii</taxon>
        <taxon>Neopterygii</taxon>
        <taxon>Teleostei</taxon>
        <taxon>Neoteleostei</taxon>
        <taxon>Acanthomorphata</taxon>
        <taxon>Ovalentaria</taxon>
        <taxon>Cichlomorphae</taxon>
        <taxon>Cichliformes</taxon>
        <taxon>Cichlidae</taxon>
        <taxon>New World cichlids</taxon>
        <taxon>Cichlasomatinae</taxon>
        <taxon>Heroini</taxon>
        <taxon>Amphilophus</taxon>
    </lineage>
</organism>
<dbReference type="GeneTree" id="ENSGT00530000063790"/>
<feature type="region of interest" description="Disordered" evidence="1">
    <location>
        <begin position="248"/>
        <end position="270"/>
    </location>
</feature>
<dbReference type="InterPro" id="IPR037443">
    <property type="entry name" value="LURAP1"/>
</dbReference>
<reference evidence="2" key="1">
    <citation type="submission" date="2025-08" db="UniProtKB">
        <authorList>
            <consortium name="Ensembl"/>
        </authorList>
    </citation>
    <scope>IDENTIFICATION</scope>
</reference>
<feature type="compositionally biased region" description="Polar residues" evidence="1">
    <location>
        <begin position="248"/>
        <end position="261"/>
    </location>
</feature>
<protein>
    <recommendedName>
        <fullName evidence="4">Leucine rich adaptor protein 1</fullName>
    </recommendedName>
</protein>
<evidence type="ECO:0000256" key="1">
    <source>
        <dbReference type="SAM" id="MobiDB-lite"/>
    </source>
</evidence>
<evidence type="ECO:0000313" key="2">
    <source>
        <dbReference type="Ensembl" id="ENSACIP00000014379.1"/>
    </source>
</evidence>
<feature type="region of interest" description="Disordered" evidence="1">
    <location>
        <begin position="121"/>
        <end position="191"/>
    </location>
</feature>